<evidence type="ECO:0000313" key="2">
    <source>
        <dbReference type="Proteomes" id="UP000076798"/>
    </source>
</evidence>
<gene>
    <name evidence="1" type="ORF">SISSUDRAFT_1133418</name>
</gene>
<dbReference type="EMBL" id="KV428418">
    <property type="protein sequence ID" value="KZT31960.1"/>
    <property type="molecule type" value="Genomic_DNA"/>
</dbReference>
<evidence type="ECO:0008006" key="3">
    <source>
        <dbReference type="Google" id="ProtNLM"/>
    </source>
</evidence>
<dbReference type="InterPro" id="IPR032675">
    <property type="entry name" value="LRR_dom_sf"/>
</dbReference>
<proteinExistence type="predicted"/>
<keyword evidence="2" id="KW-1185">Reference proteome</keyword>
<evidence type="ECO:0000313" key="1">
    <source>
        <dbReference type="EMBL" id="KZT31960.1"/>
    </source>
</evidence>
<protein>
    <recommendedName>
        <fullName evidence="3">F-box domain-containing protein</fullName>
    </recommendedName>
</protein>
<organism evidence="1 2">
    <name type="scientific">Sistotremastrum suecicum HHB10207 ss-3</name>
    <dbReference type="NCBI Taxonomy" id="1314776"/>
    <lineage>
        <taxon>Eukaryota</taxon>
        <taxon>Fungi</taxon>
        <taxon>Dikarya</taxon>
        <taxon>Basidiomycota</taxon>
        <taxon>Agaricomycotina</taxon>
        <taxon>Agaricomycetes</taxon>
        <taxon>Sistotremastrales</taxon>
        <taxon>Sistotremastraceae</taxon>
        <taxon>Sistotremastrum</taxon>
    </lineage>
</organism>
<sequence length="470" mass="52911">MSFDLLATEILHKILENVRVDTIQPHVAADIRLERTVALTHINRTLRGAALGYHELWSMIYLHWPADAVQHFLYHARQRTHPDITVLLDTLASGTSNKKQKHQRWAKFLREEMEIIRVLGVRIPVSHGSPALAAALSDTPAPRITTFELDLDENQTTNANIRRLFNNNAPELSSTRIHACAPFHELQNFPSLKELSYRVTEKNFSGLLKLLRRVPRLTSISLKGALKWDPSPLPTHNPPLRTVVLPSCTSLYIRGMNALRTRYILSRIGFPTVSHLDVHEIMAENDNGLLATIFDTLPRLPNNPQARDSLSLTIRPNQFMIHFDGYRFQTEWPDSFHTIANDAGFNLLLSLLIDAVHAPANTLLLQPSILFIENFVDESEADALSLGLEELDVLIGEIFGSYASVRQLSLSGNTAPITRAFRDAYSHLLPTLETLRIEISARGNVNDTYDGPSLAALKQTRHIEVINNLL</sequence>
<dbReference type="AlphaFoldDB" id="A0A165X998"/>
<reference evidence="1 2" key="1">
    <citation type="journal article" date="2016" name="Mol. Biol. Evol.">
        <title>Comparative Genomics of Early-Diverging Mushroom-Forming Fungi Provides Insights into the Origins of Lignocellulose Decay Capabilities.</title>
        <authorList>
            <person name="Nagy L.G."/>
            <person name="Riley R."/>
            <person name="Tritt A."/>
            <person name="Adam C."/>
            <person name="Daum C."/>
            <person name="Floudas D."/>
            <person name="Sun H."/>
            <person name="Yadav J.S."/>
            <person name="Pangilinan J."/>
            <person name="Larsson K.H."/>
            <person name="Matsuura K."/>
            <person name="Barry K."/>
            <person name="Labutti K."/>
            <person name="Kuo R."/>
            <person name="Ohm R.A."/>
            <person name="Bhattacharya S.S."/>
            <person name="Shirouzu T."/>
            <person name="Yoshinaga Y."/>
            <person name="Martin F.M."/>
            <person name="Grigoriev I.V."/>
            <person name="Hibbett D.S."/>
        </authorList>
    </citation>
    <scope>NUCLEOTIDE SEQUENCE [LARGE SCALE GENOMIC DNA]</scope>
    <source>
        <strain evidence="1 2">HHB10207 ss-3</strain>
    </source>
</reference>
<name>A0A165X998_9AGAM</name>
<dbReference type="Gene3D" id="3.80.10.10">
    <property type="entry name" value="Ribonuclease Inhibitor"/>
    <property type="match status" value="1"/>
</dbReference>
<accession>A0A165X998</accession>
<dbReference type="OrthoDB" id="2269034at2759"/>
<dbReference type="Proteomes" id="UP000076798">
    <property type="component" value="Unassembled WGS sequence"/>
</dbReference>
<dbReference type="SUPFAM" id="SSF52047">
    <property type="entry name" value="RNI-like"/>
    <property type="match status" value="1"/>
</dbReference>